<name>A0A699V252_TANCI</name>
<gene>
    <name evidence="2" type="ORF">Tci_900132</name>
</gene>
<feature type="coiled-coil region" evidence="1">
    <location>
        <begin position="18"/>
        <end position="84"/>
    </location>
</feature>
<organism evidence="2">
    <name type="scientific">Tanacetum cinerariifolium</name>
    <name type="common">Dalmatian daisy</name>
    <name type="synonym">Chrysanthemum cinerariifolium</name>
    <dbReference type="NCBI Taxonomy" id="118510"/>
    <lineage>
        <taxon>Eukaryota</taxon>
        <taxon>Viridiplantae</taxon>
        <taxon>Streptophyta</taxon>
        <taxon>Embryophyta</taxon>
        <taxon>Tracheophyta</taxon>
        <taxon>Spermatophyta</taxon>
        <taxon>Magnoliopsida</taxon>
        <taxon>eudicotyledons</taxon>
        <taxon>Gunneridae</taxon>
        <taxon>Pentapetalae</taxon>
        <taxon>asterids</taxon>
        <taxon>campanulids</taxon>
        <taxon>Asterales</taxon>
        <taxon>Asteraceae</taxon>
        <taxon>Asteroideae</taxon>
        <taxon>Anthemideae</taxon>
        <taxon>Anthemidinae</taxon>
        <taxon>Tanacetum</taxon>
    </lineage>
</organism>
<evidence type="ECO:0000256" key="1">
    <source>
        <dbReference type="SAM" id="Coils"/>
    </source>
</evidence>
<dbReference type="EMBL" id="BKCJ011382969">
    <property type="protein sequence ID" value="GFD28163.1"/>
    <property type="molecule type" value="Genomic_DNA"/>
</dbReference>
<comment type="caution">
    <text evidence="2">The sequence shown here is derived from an EMBL/GenBank/DDBJ whole genome shotgun (WGS) entry which is preliminary data.</text>
</comment>
<keyword evidence="1" id="KW-0175">Coiled coil</keyword>
<sequence length="114" mass="13533">KAKLIEEPEVPKKRKHLIRGDEELAKQLQAEIDEENRIAREKVQQVEEVNLTWNDVQAKIKVDYQLVQRLQAEEQEQLIDAEKEKLFMEFLEKRRKIFAAKRAKEKRNGPPTKA</sequence>
<proteinExistence type="predicted"/>
<feature type="non-terminal residue" evidence="2">
    <location>
        <position position="1"/>
    </location>
</feature>
<protein>
    <submittedName>
        <fullName evidence="2">Uncharacterized protein</fullName>
    </submittedName>
</protein>
<evidence type="ECO:0000313" key="2">
    <source>
        <dbReference type="EMBL" id="GFD28163.1"/>
    </source>
</evidence>
<accession>A0A699V252</accession>
<dbReference type="AlphaFoldDB" id="A0A699V252"/>
<reference evidence="2" key="1">
    <citation type="journal article" date="2019" name="Sci. Rep.">
        <title>Draft genome of Tanacetum cinerariifolium, the natural source of mosquito coil.</title>
        <authorList>
            <person name="Yamashiro T."/>
            <person name="Shiraishi A."/>
            <person name="Satake H."/>
            <person name="Nakayama K."/>
        </authorList>
    </citation>
    <scope>NUCLEOTIDE SEQUENCE</scope>
</reference>